<sequence length="368" mass="41029">MSSQYTYINSALPKTFAPPRIERHRTLSTTELSDLIRLNDVAVEPAATGSIAERILSIFQHAEVHFGPDFIPANRAAWLERIEHFVGRGLPLEFVSMAFPYKVPNPLKTDRKAPDLGEALMLRRFKAVLDAVESVHAPGGRLTVLEEGILGRCQGVDPASIAAYRAGIADCVAIAAMPERQLTFHSLDDMVEKIPNFEARWLFEQERMRELWQQGDEAVVRAYDETVPPSKAAVPTVDFPPQVVAEAYDPAQTDSALRYPREYIDKIAHRKFFAYRSILALRDSTGYLHNLRPHALKLTVSPKPENLAVLPVNKWSGILPYHGVPVLHEDGRWQILYWGGLGDSLGPLEALHLAGDSDQAPIGYRVLG</sequence>
<dbReference type="PANTHER" id="PTHR37285">
    <property type="entry name" value="SPORE WALL MATURATION PROTEIN DIT1"/>
    <property type="match status" value="1"/>
</dbReference>
<dbReference type="OrthoDB" id="7952121at2"/>
<dbReference type="STRING" id="1770058.A3840_04075"/>
<dbReference type="RefSeq" id="WP_067452253.1">
    <property type="nucleotide sequence ID" value="NZ_LVVY01000064.1"/>
</dbReference>
<protein>
    <recommendedName>
        <fullName evidence="3">Pyoverdine/dityrosine biosynthesis protein</fullName>
    </recommendedName>
</protein>
<dbReference type="PANTHER" id="PTHR37285:SF5">
    <property type="entry name" value="SPORE WALL MATURATION PROTEIN DIT1"/>
    <property type="match status" value="1"/>
</dbReference>
<evidence type="ECO:0008006" key="3">
    <source>
        <dbReference type="Google" id="ProtNLM"/>
    </source>
</evidence>
<evidence type="ECO:0000313" key="1">
    <source>
        <dbReference type="EMBL" id="OAM79253.1"/>
    </source>
</evidence>
<dbReference type="AlphaFoldDB" id="A0A178I2E2"/>
<comment type="caution">
    <text evidence="1">The sequence shown here is derived from an EMBL/GenBank/DDBJ whole genome shotgun (WGS) entry which is preliminary data.</text>
</comment>
<dbReference type="EMBL" id="LVVY01000064">
    <property type="protein sequence ID" value="OAM79253.1"/>
    <property type="molecule type" value="Genomic_DNA"/>
</dbReference>
<organism evidence="1 2">
    <name type="scientific">Devosia elaeis</name>
    <dbReference type="NCBI Taxonomy" id="1770058"/>
    <lineage>
        <taxon>Bacteria</taxon>
        <taxon>Pseudomonadati</taxon>
        <taxon>Pseudomonadota</taxon>
        <taxon>Alphaproteobacteria</taxon>
        <taxon>Hyphomicrobiales</taxon>
        <taxon>Devosiaceae</taxon>
        <taxon>Devosia</taxon>
    </lineage>
</organism>
<gene>
    <name evidence="1" type="ORF">A3840_04075</name>
</gene>
<keyword evidence="2" id="KW-1185">Reference proteome</keyword>
<reference evidence="1 2" key="1">
    <citation type="submission" date="2016-03" db="EMBL/GenBank/DDBJ databases">
        <title>Genome sequencing of Devosia sp. S37.</title>
        <authorList>
            <person name="Mohd Nor M."/>
        </authorList>
    </citation>
    <scope>NUCLEOTIDE SEQUENCE [LARGE SCALE GENOMIC DNA]</scope>
    <source>
        <strain evidence="1 2">S37</strain>
    </source>
</reference>
<dbReference type="Proteomes" id="UP000078389">
    <property type="component" value="Unassembled WGS sequence"/>
</dbReference>
<proteinExistence type="predicted"/>
<dbReference type="Pfam" id="PF05141">
    <property type="entry name" value="DIT1_PvcA"/>
    <property type="match status" value="1"/>
</dbReference>
<dbReference type="InterPro" id="IPR007817">
    <property type="entry name" value="Isocyanide_synthase_DIT1"/>
</dbReference>
<accession>A0A178I2E2</accession>
<evidence type="ECO:0000313" key="2">
    <source>
        <dbReference type="Proteomes" id="UP000078389"/>
    </source>
</evidence>
<name>A0A178I2E2_9HYPH</name>